<evidence type="ECO:0000256" key="3">
    <source>
        <dbReference type="ARBA" id="ARBA00010544"/>
    </source>
</evidence>
<evidence type="ECO:0000256" key="2">
    <source>
        <dbReference type="ARBA" id="ARBA00004429"/>
    </source>
</evidence>
<dbReference type="Pfam" id="PF03379">
    <property type="entry name" value="CcmB"/>
    <property type="match status" value="1"/>
</dbReference>
<keyword evidence="9" id="KW-0201">Cytochrome c-type biogenesis</keyword>
<evidence type="ECO:0000256" key="1">
    <source>
        <dbReference type="ARBA" id="ARBA00002442"/>
    </source>
</evidence>
<dbReference type="GO" id="GO:0005886">
    <property type="term" value="C:plasma membrane"/>
    <property type="evidence" value="ECO:0007669"/>
    <property type="project" value="UniProtKB-SubCell"/>
</dbReference>
<evidence type="ECO:0000256" key="8">
    <source>
        <dbReference type="ARBA" id="ARBA00022692"/>
    </source>
</evidence>
<dbReference type="GO" id="GO:1903607">
    <property type="term" value="P:cytochrome c biosynthetic process"/>
    <property type="evidence" value="ECO:0007669"/>
    <property type="project" value="TreeGrafter"/>
</dbReference>
<comment type="subcellular location">
    <subcellularLocation>
        <location evidence="2">Cell inner membrane</location>
        <topology evidence="2">Multi-pass membrane protein</topology>
    </subcellularLocation>
</comment>
<gene>
    <name evidence="13" type="ORF">U14_04103</name>
</gene>
<accession>A0A0S6W5B2</accession>
<evidence type="ECO:0000256" key="7">
    <source>
        <dbReference type="ARBA" id="ARBA00022519"/>
    </source>
</evidence>
<keyword evidence="6" id="KW-1003">Cell membrane</keyword>
<evidence type="ECO:0000313" key="14">
    <source>
        <dbReference type="Proteomes" id="UP000030700"/>
    </source>
</evidence>
<dbReference type="GO" id="GO:0015232">
    <property type="term" value="F:heme transmembrane transporter activity"/>
    <property type="evidence" value="ECO:0007669"/>
    <property type="project" value="InterPro"/>
</dbReference>
<dbReference type="InterPro" id="IPR026031">
    <property type="entry name" value="Cyt_c_CcmB_bac"/>
</dbReference>
<keyword evidence="14" id="KW-1185">Reference proteome</keyword>
<reference evidence="13" key="1">
    <citation type="journal article" date="2015" name="PeerJ">
        <title>First genomic representation of candidate bacterial phylum KSB3 points to enhanced environmental sensing as a trigger of wastewater bulking.</title>
        <authorList>
            <person name="Sekiguchi Y."/>
            <person name="Ohashi A."/>
            <person name="Parks D.H."/>
            <person name="Yamauchi T."/>
            <person name="Tyson G.W."/>
            <person name="Hugenholtz P."/>
        </authorList>
    </citation>
    <scope>NUCLEOTIDE SEQUENCE [LARGE SCALE GENOMIC DNA]</scope>
</reference>
<dbReference type="EMBL" id="DF820459">
    <property type="protein sequence ID" value="GAK52846.1"/>
    <property type="molecule type" value="Genomic_DNA"/>
</dbReference>
<dbReference type="HOGENOM" id="CLU_079069_0_0_0"/>
<dbReference type="GO" id="GO:0017004">
    <property type="term" value="P:cytochrome complex assembly"/>
    <property type="evidence" value="ECO:0007669"/>
    <property type="project" value="UniProtKB-KW"/>
</dbReference>
<dbReference type="AlphaFoldDB" id="A0A0S6W5B2"/>
<sequence>MNASVIAAMFWKDLMMEKRAKEMFPQMLAFAVLILVIFQITLQIGIPAQDVLPGILWVALTFAGMLGLNHSVAIERENGCFSGLRLCPVSRSAIFLGKMAGNWFFLLLMAAVVFPMIVVLFNLTPGWHFILLAVVIALGSFGFAGIGTLFAMMSAQTRIREVLLPMLVFPVLIPLLIAAVNTTANILAQVALQELWPGLKFLAIFDVVFVGIALLVAEFVIESE</sequence>
<keyword evidence="8 12" id="KW-0812">Transmembrane</keyword>
<dbReference type="Proteomes" id="UP000030700">
    <property type="component" value="Unassembled WGS sequence"/>
</dbReference>
<name>A0A0S6W5B2_9BACT</name>
<evidence type="ECO:0000256" key="5">
    <source>
        <dbReference type="ARBA" id="ARBA00022448"/>
    </source>
</evidence>
<feature type="transmembrane region" description="Helical" evidence="12">
    <location>
        <begin position="95"/>
        <end position="121"/>
    </location>
</feature>
<dbReference type="PIRSF" id="PIRSF002764">
    <property type="entry name" value="CcmB"/>
    <property type="match status" value="1"/>
</dbReference>
<organism evidence="13">
    <name type="scientific">Candidatus Moduliflexus flocculans</name>
    <dbReference type="NCBI Taxonomy" id="1499966"/>
    <lineage>
        <taxon>Bacteria</taxon>
        <taxon>Candidatus Moduliflexota</taxon>
        <taxon>Candidatus Moduliflexia</taxon>
        <taxon>Candidatus Moduliflexales</taxon>
        <taxon>Candidatus Moduliflexaceae</taxon>
    </lineage>
</organism>
<comment type="function">
    <text evidence="1">Required for the export of heme to the periplasm for the biogenesis of c-type cytochromes.</text>
</comment>
<dbReference type="PRINTS" id="PR01414">
    <property type="entry name" value="CCMBBIOGNSIS"/>
</dbReference>
<comment type="similarity">
    <text evidence="3">Belongs to the CcmB/CycW/HelB family.</text>
</comment>
<evidence type="ECO:0000256" key="12">
    <source>
        <dbReference type="SAM" id="Phobius"/>
    </source>
</evidence>
<feature type="transmembrane region" description="Helical" evidence="12">
    <location>
        <begin position="162"/>
        <end position="181"/>
    </location>
</feature>
<dbReference type="STRING" id="1499966.U14_04103"/>
<dbReference type="InterPro" id="IPR003544">
    <property type="entry name" value="Cyt_c_biogenesis_CcmB"/>
</dbReference>
<feature type="transmembrane region" description="Helical" evidence="12">
    <location>
        <begin position="55"/>
        <end position="74"/>
    </location>
</feature>
<evidence type="ECO:0000256" key="6">
    <source>
        <dbReference type="ARBA" id="ARBA00022475"/>
    </source>
</evidence>
<keyword evidence="7" id="KW-0997">Cell inner membrane</keyword>
<keyword evidence="10 12" id="KW-1133">Transmembrane helix</keyword>
<keyword evidence="11 12" id="KW-0472">Membrane</keyword>
<keyword evidence="5" id="KW-0813">Transport</keyword>
<feature type="transmembrane region" description="Helical" evidence="12">
    <location>
        <begin position="127"/>
        <end position="150"/>
    </location>
</feature>
<protein>
    <recommendedName>
        <fullName evidence="4">Heme exporter protein B</fullName>
    </recommendedName>
</protein>
<proteinExistence type="inferred from homology"/>
<evidence type="ECO:0000256" key="9">
    <source>
        <dbReference type="ARBA" id="ARBA00022748"/>
    </source>
</evidence>
<evidence type="ECO:0000256" key="10">
    <source>
        <dbReference type="ARBA" id="ARBA00022989"/>
    </source>
</evidence>
<dbReference type="PANTHER" id="PTHR30070:SF1">
    <property type="entry name" value="CYTOCHROME C BIOGENESIS B-RELATED"/>
    <property type="match status" value="1"/>
</dbReference>
<evidence type="ECO:0000256" key="4">
    <source>
        <dbReference type="ARBA" id="ARBA00016452"/>
    </source>
</evidence>
<feature type="transmembrane region" description="Helical" evidence="12">
    <location>
        <begin position="201"/>
        <end position="221"/>
    </location>
</feature>
<evidence type="ECO:0000313" key="13">
    <source>
        <dbReference type="EMBL" id="GAK52846.1"/>
    </source>
</evidence>
<evidence type="ECO:0000256" key="11">
    <source>
        <dbReference type="ARBA" id="ARBA00023136"/>
    </source>
</evidence>
<dbReference type="PANTHER" id="PTHR30070">
    <property type="entry name" value="HEME EXPORTER PROTEIN B"/>
    <property type="match status" value="1"/>
</dbReference>